<evidence type="ECO:0000313" key="4">
    <source>
        <dbReference type="Proteomes" id="UP000028730"/>
    </source>
</evidence>
<dbReference type="PANTHER" id="PTHR18964:SF149">
    <property type="entry name" value="BIFUNCTIONAL UDP-N-ACETYLGLUCOSAMINE 2-EPIMERASE_N-ACETYLMANNOSAMINE KINASE"/>
    <property type="match status" value="1"/>
</dbReference>
<dbReference type="PANTHER" id="PTHR18964">
    <property type="entry name" value="ROK (REPRESSOR, ORF, KINASE) FAMILY"/>
    <property type="match status" value="1"/>
</dbReference>
<feature type="region of interest" description="Disordered" evidence="2">
    <location>
        <begin position="67"/>
        <end position="86"/>
    </location>
</feature>
<proteinExistence type="inferred from homology"/>
<dbReference type="InterPro" id="IPR036388">
    <property type="entry name" value="WH-like_DNA-bd_sf"/>
</dbReference>
<dbReference type="SUPFAM" id="SSF46785">
    <property type="entry name" value="Winged helix' DNA-binding domain"/>
    <property type="match status" value="1"/>
</dbReference>
<comment type="similarity">
    <text evidence="1">Belongs to the ROK (NagC/XylR) family.</text>
</comment>
<comment type="caution">
    <text evidence="3">The sequence shown here is derived from an EMBL/GenBank/DDBJ whole genome shotgun (WGS) entry which is preliminary data.</text>
</comment>
<keyword evidence="4" id="KW-1185">Reference proteome</keyword>
<dbReference type="OrthoDB" id="3464494at2"/>
<sequence>MKTNVSQWHWFEASASTHQTVKAIAQYGPIARIELAQKLGLTQGALSRITSDLMYWGVIREVQNTKNPTVDMNHPSDNAPLKKHRIGRGRPKTSLELCAQQRSFIGINIHSTGITATVTDALCVPQGKCLNEPLKGTDVTSVVRQLGDIALRCSASSPVRPAMIGISLGGHSVDGRTVTYAPFLKWDGDVRLAEMIEDSCSTPTLLSNDLDALLLHENWFSNAVNVPRFALVTIGSGIGYALSENGEAVDRPDRSYGLVGHIPLDAEGPVCYAGHAGCSQCLTTDSIVSEYATIIGKPCSIEEFMNDVNADRPQARRLIDRSCYRLGIFIAIMCNFAMPDKVLIGGETSSLYRHNLESIRKGMNAYRPTQAANIDFAIPDFSWDSWAISAAATAIAKYIG</sequence>
<dbReference type="InterPro" id="IPR043129">
    <property type="entry name" value="ATPase_NBD"/>
</dbReference>
<evidence type="ECO:0000313" key="3">
    <source>
        <dbReference type="EMBL" id="KFF30990.1"/>
    </source>
</evidence>
<protein>
    <submittedName>
        <fullName evidence="3">ROK family protein</fullName>
    </submittedName>
</protein>
<dbReference type="eggNOG" id="COG1940">
    <property type="taxonomic scope" value="Bacteria"/>
</dbReference>
<organism evidence="3 4">
    <name type="scientific">Bifidobacterium bombi DSM 19703</name>
    <dbReference type="NCBI Taxonomy" id="1341695"/>
    <lineage>
        <taxon>Bacteria</taxon>
        <taxon>Bacillati</taxon>
        <taxon>Actinomycetota</taxon>
        <taxon>Actinomycetes</taxon>
        <taxon>Bifidobacteriales</taxon>
        <taxon>Bifidobacteriaceae</taxon>
        <taxon>Bifidobacterium</taxon>
    </lineage>
</organism>
<dbReference type="eggNOG" id="COG1846">
    <property type="taxonomic scope" value="Bacteria"/>
</dbReference>
<dbReference type="Proteomes" id="UP000028730">
    <property type="component" value="Unassembled WGS sequence"/>
</dbReference>
<dbReference type="Pfam" id="PF00480">
    <property type="entry name" value="ROK"/>
    <property type="match status" value="1"/>
</dbReference>
<accession>A0A080N424</accession>
<dbReference type="InterPro" id="IPR000600">
    <property type="entry name" value="ROK"/>
</dbReference>
<dbReference type="Gene3D" id="3.30.420.40">
    <property type="match status" value="2"/>
</dbReference>
<dbReference type="STRING" id="1341695.BBOMB_0319"/>
<evidence type="ECO:0000256" key="2">
    <source>
        <dbReference type="SAM" id="MobiDB-lite"/>
    </source>
</evidence>
<dbReference type="InterPro" id="IPR036390">
    <property type="entry name" value="WH_DNA-bd_sf"/>
</dbReference>
<dbReference type="Gene3D" id="1.10.10.10">
    <property type="entry name" value="Winged helix-like DNA-binding domain superfamily/Winged helix DNA-binding domain"/>
    <property type="match status" value="1"/>
</dbReference>
<reference evidence="3 4" key="1">
    <citation type="journal article" date="2014" name="Appl. Environ. Microbiol.">
        <title>Genomic encyclopedia of type strains of the genus Bifidobacterium.</title>
        <authorList>
            <person name="Milani C."/>
            <person name="Lugli G.A."/>
            <person name="Duranti S."/>
            <person name="Turroni F."/>
            <person name="Bottacini F."/>
            <person name="Mangifesta M."/>
            <person name="Sanchez B."/>
            <person name="Viappiani A."/>
            <person name="Mancabelli L."/>
            <person name="Taminiau B."/>
            <person name="Delcenserie V."/>
            <person name="Barrangou R."/>
            <person name="Margolles A."/>
            <person name="van Sinderen D."/>
            <person name="Ventura M."/>
        </authorList>
    </citation>
    <scope>NUCLEOTIDE SEQUENCE [LARGE SCALE GENOMIC DNA]</scope>
    <source>
        <strain evidence="3 4">DSM 19703</strain>
    </source>
</reference>
<evidence type="ECO:0000256" key="1">
    <source>
        <dbReference type="ARBA" id="ARBA00006479"/>
    </source>
</evidence>
<name>A0A080N424_9BIFI</name>
<dbReference type="AlphaFoldDB" id="A0A080N424"/>
<gene>
    <name evidence="3" type="ORF">BBOMB_0319</name>
</gene>
<dbReference type="EMBL" id="ATLK01000001">
    <property type="protein sequence ID" value="KFF30990.1"/>
    <property type="molecule type" value="Genomic_DNA"/>
</dbReference>
<dbReference type="RefSeq" id="WP_044086503.1">
    <property type="nucleotide sequence ID" value="NZ_ATLK01000001.1"/>
</dbReference>
<dbReference type="SUPFAM" id="SSF53067">
    <property type="entry name" value="Actin-like ATPase domain"/>
    <property type="match status" value="2"/>
</dbReference>